<sequence length="186" mass="19833">MIVVRQETLLDVPARERLLDACFGDDRFTKTCERLREGRLPAEGLALVAEMDGRVVATVRLWHVTLGPGRPGLMLGPIAVDPALQGAGLGGRLMREAIARARALGHRAVILVGDALYYARFGFSAEATEGLWLPGPYERGRFQGLELAPGALSGARGLVQATGEREPVPDWAALVAAVAGEARRAA</sequence>
<feature type="domain" description="N-acetyltransferase" evidence="3">
    <location>
        <begin position="2"/>
        <end position="144"/>
    </location>
</feature>
<comment type="caution">
    <text evidence="4">The sequence shown here is derived from an EMBL/GenBank/DDBJ whole genome shotgun (WGS) entry which is preliminary data.</text>
</comment>
<dbReference type="CDD" id="cd04301">
    <property type="entry name" value="NAT_SF"/>
    <property type="match status" value="1"/>
</dbReference>
<evidence type="ECO:0000313" key="5">
    <source>
        <dbReference type="Proteomes" id="UP000323142"/>
    </source>
</evidence>
<organism evidence="4 5">
    <name type="scientific">Salinarimonas soli</name>
    <dbReference type="NCBI Taxonomy" id="1638099"/>
    <lineage>
        <taxon>Bacteria</taxon>
        <taxon>Pseudomonadati</taxon>
        <taxon>Pseudomonadota</taxon>
        <taxon>Alphaproteobacteria</taxon>
        <taxon>Hyphomicrobiales</taxon>
        <taxon>Salinarimonadaceae</taxon>
        <taxon>Salinarimonas</taxon>
    </lineage>
</organism>
<dbReference type="PROSITE" id="PS51186">
    <property type="entry name" value="GNAT"/>
    <property type="match status" value="1"/>
</dbReference>
<dbReference type="InterPro" id="IPR050832">
    <property type="entry name" value="Bact_Acetyltransf"/>
</dbReference>
<dbReference type="PANTHER" id="PTHR43877">
    <property type="entry name" value="AMINOALKYLPHOSPHONATE N-ACETYLTRANSFERASE-RELATED-RELATED"/>
    <property type="match status" value="1"/>
</dbReference>
<dbReference type="InterPro" id="IPR016181">
    <property type="entry name" value="Acyl_CoA_acyltransferase"/>
</dbReference>
<name>A0A5B2VEA8_9HYPH</name>
<dbReference type="InterPro" id="IPR000182">
    <property type="entry name" value="GNAT_dom"/>
</dbReference>
<evidence type="ECO:0000313" key="4">
    <source>
        <dbReference type="EMBL" id="KAA2237421.1"/>
    </source>
</evidence>
<proteinExistence type="predicted"/>
<dbReference type="Proteomes" id="UP000323142">
    <property type="component" value="Unassembled WGS sequence"/>
</dbReference>
<dbReference type="AlphaFoldDB" id="A0A5B2VEA8"/>
<dbReference type="OrthoDB" id="9815099at2"/>
<dbReference type="GO" id="GO:0016747">
    <property type="term" value="F:acyltransferase activity, transferring groups other than amino-acyl groups"/>
    <property type="evidence" value="ECO:0007669"/>
    <property type="project" value="InterPro"/>
</dbReference>
<dbReference type="Pfam" id="PF00583">
    <property type="entry name" value="Acetyltransf_1"/>
    <property type="match status" value="1"/>
</dbReference>
<keyword evidence="1 4" id="KW-0808">Transferase</keyword>
<gene>
    <name evidence="4" type="ORF">F0L46_10515</name>
</gene>
<evidence type="ECO:0000256" key="1">
    <source>
        <dbReference type="ARBA" id="ARBA00022679"/>
    </source>
</evidence>
<evidence type="ECO:0000256" key="2">
    <source>
        <dbReference type="ARBA" id="ARBA00023315"/>
    </source>
</evidence>
<accession>A0A5B2VEA8</accession>
<dbReference type="RefSeq" id="WP_149817211.1">
    <property type="nucleotide sequence ID" value="NZ_VUOA01000019.1"/>
</dbReference>
<keyword evidence="2" id="KW-0012">Acyltransferase</keyword>
<keyword evidence="5" id="KW-1185">Reference proteome</keyword>
<reference evidence="4 5" key="2">
    <citation type="submission" date="2019-09" db="EMBL/GenBank/DDBJ databases">
        <authorList>
            <person name="Jin C."/>
        </authorList>
    </citation>
    <scope>NUCLEOTIDE SEQUENCE [LARGE SCALE GENOMIC DNA]</scope>
    <source>
        <strain evidence="4 5">BN140002</strain>
    </source>
</reference>
<dbReference type="PANTHER" id="PTHR43877:SF1">
    <property type="entry name" value="ACETYLTRANSFERASE"/>
    <property type="match status" value="1"/>
</dbReference>
<dbReference type="EMBL" id="VUOA01000019">
    <property type="protein sequence ID" value="KAA2237421.1"/>
    <property type="molecule type" value="Genomic_DNA"/>
</dbReference>
<evidence type="ECO:0000259" key="3">
    <source>
        <dbReference type="PROSITE" id="PS51186"/>
    </source>
</evidence>
<dbReference type="Gene3D" id="3.40.630.30">
    <property type="match status" value="1"/>
</dbReference>
<protein>
    <submittedName>
        <fullName evidence="4">N-acetyltransferase</fullName>
    </submittedName>
</protein>
<dbReference type="SUPFAM" id="SSF55729">
    <property type="entry name" value="Acyl-CoA N-acyltransferases (Nat)"/>
    <property type="match status" value="1"/>
</dbReference>
<reference evidence="4 5" key="1">
    <citation type="submission" date="2019-09" db="EMBL/GenBank/DDBJ databases">
        <title>Salinarimonas rosea gen. nov., sp. nov., a new member of the a-2 subgroup of the Proteobacteria.</title>
        <authorList>
            <person name="Liu J."/>
        </authorList>
    </citation>
    <scope>NUCLEOTIDE SEQUENCE [LARGE SCALE GENOMIC DNA]</scope>
    <source>
        <strain evidence="4 5">BN140002</strain>
    </source>
</reference>